<evidence type="ECO:0000259" key="1">
    <source>
        <dbReference type="Pfam" id="PF12708"/>
    </source>
</evidence>
<evidence type="ECO:0000313" key="3">
    <source>
        <dbReference type="Proteomes" id="UP000587270"/>
    </source>
</evidence>
<feature type="domain" description="Rhamnogalacturonase A/B/Epimerase-like pectate lyase" evidence="1">
    <location>
        <begin position="25"/>
        <end position="195"/>
    </location>
</feature>
<dbReference type="AlphaFoldDB" id="A0AAW9ZH40"/>
<gene>
    <name evidence="2" type="ORF">HF865_00865</name>
</gene>
<dbReference type="Proteomes" id="UP000587270">
    <property type="component" value="Unassembled WGS sequence"/>
</dbReference>
<proteinExistence type="predicted"/>
<evidence type="ECO:0000313" key="2">
    <source>
        <dbReference type="EMBL" id="NME21283.1"/>
    </source>
</evidence>
<dbReference type="EMBL" id="JABAFN010000001">
    <property type="protein sequence ID" value="NME21283.1"/>
    <property type="molecule type" value="Genomic_DNA"/>
</dbReference>
<comment type="caution">
    <text evidence="2">The sequence shown here is derived from an EMBL/GenBank/DDBJ whole genome shotgun (WGS) entry which is preliminary data.</text>
</comment>
<name>A0AAW9ZH40_LIMRT</name>
<dbReference type="InterPro" id="IPR011050">
    <property type="entry name" value="Pectin_lyase_fold/virulence"/>
</dbReference>
<accession>A0AAW9ZH40</accession>
<protein>
    <recommendedName>
        <fullName evidence="1">Rhamnogalacturonase A/B/Epimerase-like pectate lyase domain-containing protein</fullName>
    </recommendedName>
</protein>
<reference evidence="2 3" key="1">
    <citation type="submission" date="2020-04" db="EMBL/GenBank/DDBJ databases">
        <authorList>
            <person name="Hitch T.C.A."/>
            <person name="Wylensek D."/>
            <person name="Clavel T."/>
        </authorList>
    </citation>
    <scope>NUCLEOTIDE SEQUENCE [LARGE SCALE GENOMIC DNA]</scope>
    <source>
        <strain evidence="2 3">WCA-386-APC-4I</strain>
    </source>
</reference>
<organism evidence="2 3">
    <name type="scientific">Limosilactobacillus reuteri</name>
    <name type="common">Lactobacillus reuteri</name>
    <dbReference type="NCBI Taxonomy" id="1598"/>
    <lineage>
        <taxon>Bacteria</taxon>
        <taxon>Bacillati</taxon>
        <taxon>Bacillota</taxon>
        <taxon>Bacilli</taxon>
        <taxon>Lactobacillales</taxon>
        <taxon>Lactobacillaceae</taxon>
        <taxon>Limosilactobacillus</taxon>
    </lineage>
</organism>
<dbReference type="InterPro" id="IPR024535">
    <property type="entry name" value="RHGA/B-epi-like_pectate_lyase"/>
</dbReference>
<dbReference type="Gene3D" id="2.160.20.10">
    <property type="entry name" value="Single-stranded right-handed beta-helix, Pectin lyase-like"/>
    <property type="match status" value="1"/>
</dbReference>
<dbReference type="InterPro" id="IPR012334">
    <property type="entry name" value="Pectin_lyas_fold"/>
</dbReference>
<dbReference type="SUPFAM" id="SSF51126">
    <property type="entry name" value="Pectin lyase-like"/>
    <property type="match status" value="1"/>
</dbReference>
<dbReference type="Pfam" id="PF12708">
    <property type="entry name" value="Pect-lyase_RHGA_epim"/>
    <property type="match status" value="1"/>
</dbReference>
<sequence>MQYKGHNVLTDQDILSKTSFFMPTVRGYGAKGDGVTDDTEAIQRAINANVNGAVAFPPGTYLISNTITLNKRIALHFYGATVKATQNMGSLFYTDGRSWEWNPVAMIGDEVSLLDLNGKASVGVRGSGLLYDHINMTGLPDNGIGIKCDGATKIANCDIYNGNSTSGAIGMQFNSSDCRMQHAVTVNIEIGAEINGDATYIDDFHPWSVAMPETNRSVGIRINSNGNFISNFYPDTAYKCIEFMKQDATVIINHMYTFWNTYSYNDKNRSPVPYMFYFNNVANDYTGGGVILSDSLIWNSANVKGQFGFWSNLQSNTGFSLSNVKISNQTENINGIAKEFLV</sequence>